<evidence type="ECO:0000313" key="2">
    <source>
        <dbReference type="Proteomes" id="UP001054945"/>
    </source>
</evidence>
<name>A0AAV4RMV8_CAEEX</name>
<reference evidence="1 2" key="1">
    <citation type="submission" date="2021-06" db="EMBL/GenBank/DDBJ databases">
        <title>Caerostris extrusa draft genome.</title>
        <authorList>
            <person name="Kono N."/>
            <person name="Arakawa K."/>
        </authorList>
    </citation>
    <scope>NUCLEOTIDE SEQUENCE [LARGE SCALE GENOMIC DNA]</scope>
</reference>
<keyword evidence="2" id="KW-1185">Reference proteome</keyword>
<sequence length="99" mass="11149">MAEWNALFGTHSRITTRSLRENSEWYRKQFSFFNDSNTVLSIGLSAKKTQLVRKLGVKYSSSRSSLVTLGTLQGDSSFNVDLSVHGEHSPSKMSSRFLD</sequence>
<dbReference type="AlphaFoldDB" id="A0AAV4RMV8"/>
<accession>A0AAV4RMV8</accession>
<gene>
    <name evidence="1" type="ORF">CEXT_371081</name>
</gene>
<proteinExistence type="predicted"/>
<evidence type="ECO:0000313" key="1">
    <source>
        <dbReference type="EMBL" id="GIY21827.1"/>
    </source>
</evidence>
<organism evidence="1 2">
    <name type="scientific">Caerostris extrusa</name>
    <name type="common">Bark spider</name>
    <name type="synonym">Caerostris bankana</name>
    <dbReference type="NCBI Taxonomy" id="172846"/>
    <lineage>
        <taxon>Eukaryota</taxon>
        <taxon>Metazoa</taxon>
        <taxon>Ecdysozoa</taxon>
        <taxon>Arthropoda</taxon>
        <taxon>Chelicerata</taxon>
        <taxon>Arachnida</taxon>
        <taxon>Araneae</taxon>
        <taxon>Araneomorphae</taxon>
        <taxon>Entelegynae</taxon>
        <taxon>Araneoidea</taxon>
        <taxon>Araneidae</taxon>
        <taxon>Caerostris</taxon>
    </lineage>
</organism>
<comment type="caution">
    <text evidence="1">The sequence shown here is derived from an EMBL/GenBank/DDBJ whole genome shotgun (WGS) entry which is preliminary data.</text>
</comment>
<dbReference type="EMBL" id="BPLR01008058">
    <property type="protein sequence ID" value="GIY21827.1"/>
    <property type="molecule type" value="Genomic_DNA"/>
</dbReference>
<dbReference type="Proteomes" id="UP001054945">
    <property type="component" value="Unassembled WGS sequence"/>
</dbReference>
<protein>
    <submittedName>
        <fullName evidence="1">Uncharacterized protein</fullName>
    </submittedName>
</protein>